<dbReference type="EMBL" id="JBHSNS010000005">
    <property type="protein sequence ID" value="MFC5729676.1"/>
    <property type="molecule type" value="Genomic_DNA"/>
</dbReference>
<name>A0ABW0ZJE9_9ACTN</name>
<organism evidence="1 2">
    <name type="scientific">Nocardioides vastitatis</name>
    <dbReference type="NCBI Taxonomy" id="2568655"/>
    <lineage>
        <taxon>Bacteria</taxon>
        <taxon>Bacillati</taxon>
        <taxon>Actinomycetota</taxon>
        <taxon>Actinomycetes</taxon>
        <taxon>Propionibacteriales</taxon>
        <taxon>Nocardioidaceae</taxon>
        <taxon>Nocardioides</taxon>
    </lineage>
</organism>
<reference evidence="2" key="1">
    <citation type="journal article" date="2019" name="Int. J. Syst. Evol. Microbiol.">
        <title>The Global Catalogue of Microorganisms (GCM) 10K type strain sequencing project: providing services to taxonomists for standard genome sequencing and annotation.</title>
        <authorList>
            <consortium name="The Broad Institute Genomics Platform"/>
            <consortium name="The Broad Institute Genome Sequencing Center for Infectious Disease"/>
            <person name="Wu L."/>
            <person name="Ma J."/>
        </authorList>
    </citation>
    <scope>NUCLEOTIDE SEQUENCE [LARGE SCALE GENOMIC DNA]</scope>
    <source>
        <strain evidence="2">YIM 94188</strain>
    </source>
</reference>
<evidence type="ECO:0000313" key="2">
    <source>
        <dbReference type="Proteomes" id="UP001596072"/>
    </source>
</evidence>
<keyword evidence="2" id="KW-1185">Reference proteome</keyword>
<proteinExistence type="predicted"/>
<accession>A0ABW0ZJE9</accession>
<dbReference type="Proteomes" id="UP001596072">
    <property type="component" value="Unassembled WGS sequence"/>
</dbReference>
<evidence type="ECO:0000313" key="1">
    <source>
        <dbReference type="EMBL" id="MFC5729676.1"/>
    </source>
</evidence>
<gene>
    <name evidence="1" type="ORF">ACFPQB_12170</name>
</gene>
<comment type="caution">
    <text evidence="1">The sequence shown here is derived from an EMBL/GenBank/DDBJ whole genome shotgun (WGS) entry which is preliminary data.</text>
</comment>
<protein>
    <submittedName>
        <fullName evidence="1">Uncharacterized protein</fullName>
    </submittedName>
</protein>
<dbReference type="RefSeq" id="WP_136434743.1">
    <property type="nucleotide sequence ID" value="NZ_JBHSNS010000005.1"/>
</dbReference>
<sequence>MTLALIAALLATVVVVACVMRLADEVTTATWPGEAPLHLRDNRAHDLELTHLTRLVAARDPAALHAQLVAVVDPLLSTAAVMQGPAGTDPRAVLDPAVRRFLEAPPLGSADRYRRELAAVLTRIEAL</sequence>